<feature type="non-terminal residue" evidence="4">
    <location>
        <position position="204"/>
    </location>
</feature>
<gene>
    <name evidence="4" type="ORF">AFUS01_LOCUS24775</name>
</gene>
<keyword evidence="5" id="KW-1185">Reference proteome</keyword>
<protein>
    <recommendedName>
        <fullName evidence="6">Cytochrome P450</fullName>
    </recommendedName>
</protein>
<feature type="non-terminal residue" evidence="4">
    <location>
        <position position="1"/>
    </location>
</feature>
<keyword evidence="3" id="KW-0408">Iron</keyword>
<evidence type="ECO:0000313" key="5">
    <source>
        <dbReference type="Proteomes" id="UP000708208"/>
    </source>
</evidence>
<dbReference type="AlphaFoldDB" id="A0A8J2KJH0"/>
<dbReference type="OrthoDB" id="3945418at2759"/>
<dbReference type="InterPro" id="IPR001128">
    <property type="entry name" value="Cyt_P450"/>
</dbReference>
<dbReference type="GO" id="GO:0005506">
    <property type="term" value="F:iron ion binding"/>
    <property type="evidence" value="ECO:0007669"/>
    <property type="project" value="InterPro"/>
</dbReference>
<name>A0A8J2KJH0_9HEXA</name>
<dbReference type="InterPro" id="IPR050182">
    <property type="entry name" value="Cytochrome_P450_fam2"/>
</dbReference>
<comment type="caution">
    <text evidence="4">The sequence shown here is derived from an EMBL/GenBank/DDBJ whole genome shotgun (WGS) entry which is preliminary data.</text>
</comment>
<dbReference type="EMBL" id="CAJVCH010312499">
    <property type="protein sequence ID" value="CAG7786197.1"/>
    <property type="molecule type" value="Genomic_DNA"/>
</dbReference>
<proteinExistence type="inferred from homology"/>
<evidence type="ECO:0008006" key="6">
    <source>
        <dbReference type="Google" id="ProtNLM"/>
    </source>
</evidence>
<dbReference type="GO" id="GO:0004497">
    <property type="term" value="F:monooxygenase activity"/>
    <property type="evidence" value="ECO:0007669"/>
    <property type="project" value="InterPro"/>
</dbReference>
<sequence length="204" mass="23441">FKSQVLSFRQTAVAISDAQLIREAFSKKEFSGRPSIKYMNILGRKSITRGDDIGSLEQRKFFHSGLNSTDLKNSVEDRILKEIIWGDKKNYDDAQMLKLLQNMSSLLELPTILETVQYITKSSTTFLTDDYYMGSVYDLIIAGYNTTSMSMEWLCLYLTKFPEIQRKFQDEIDAKIGSCRNPSLHDEPNMPYAQAVINETLRMS</sequence>
<evidence type="ECO:0000256" key="3">
    <source>
        <dbReference type="ARBA" id="ARBA00023004"/>
    </source>
</evidence>
<evidence type="ECO:0000256" key="1">
    <source>
        <dbReference type="ARBA" id="ARBA00010617"/>
    </source>
</evidence>
<evidence type="ECO:0000256" key="2">
    <source>
        <dbReference type="ARBA" id="ARBA00022723"/>
    </source>
</evidence>
<organism evidence="4 5">
    <name type="scientific">Allacma fusca</name>
    <dbReference type="NCBI Taxonomy" id="39272"/>
    <lineage>
        <taxon>Eukaryota</taxon>
        <taxon>Metazoa</taxon>
        <taxon>Ecdysozoa</taxon>
        <taxon>Arthropoda</taxon>
        <taxon>Hexapoda</taxon>
        <taxon>Collembola</taxon>
        <taxon>Symphypleona</taxon>
        <taxon>Sminthuridae</taxon>
        <taxon>Allacma</taxon>
    </lineage>
</organism>
<accession>A0A8J2KJH0</accession>
<dbReference type="Proteomes" id="UP000708208">
    <property type="component" value="Unassembled WGS sequence"/>
</dbReference>
<dbReference type="GO" id="GO:0016705">
    <property type="term" value="F:oxidoreductase activity, acting on paired donors, with incorporation or reduction of molecular oxygen"/>
    <property type="evidence" value="ECO:0007669"/>
    <property type="project" value="InterPro"/>
</dbReference>
<keyword evidence="2" id="KW-0479">Metal-binding</keyword>
<dbReference type="GO" id="GO:0020037">
    <property type="term" value="F:heme binding"/>
    <property type="evidence" value="ECO:0007669"/>
    <property type="project" value="InterPro"/>
</dbReference>
<comment type="similarity">
    <text evidence="1">Belongs to the cytochrome P450 family.</text>
</comment>
<dbReference type="PANTHER" id="PTHR24300">
    <property type="entry name" value="CYTOCHROME P450 508A4-RELATED"/>
    <property type="match status" value="1"/>
</dbReference>
<reference evidence="4" key="1">
    <citation type="submission" date="2021-06" db="EMBL/GenBank/DDBJ databases">
        <authorList>
            <person name="Hodson N. C."/>
            <person name="Mongue J. A."/>
            <person name="Jaron S. K."/>
        </authorList>
    </citation>
    <scope>NUCLEOTIDE SEQUENCE</scope>
</reference>
<dbReference type="Pfam" id="PF00067">
    <property type="entry name" value="p450"/>
    <property type="match status" value="1"/>
</dbReference>
<evidence type="ECO:0000313" key="4">
    <source>
        <dbReference type="EMBL" id="CAG7786197.1"/>
    </source>
</evidence>